<dbReference type="EMBL" id="JANPWB010000003">
    <property type="protein sequence ID" value="KAJ1203008.1"/>
    <property type="molecule type" value="Genomic_DNA"/>
</dbReference>
<protein>
    <submittedName>
        <fullName evidence="1">Uncharacterized protein</fullName>
    </submittedName>
</protein>
<reference evidence="1" key="1">
    <citation type="journal article" date="2022" name="bioRxiv">
        <title>Sequencing and chromosome-scale assembly of the giantPleurodeles waltlgenome.</title>
        <authorList>
            <person name="Brown T."/>
            <person name="Elewa A."/>
            <person name="Iarovenko S."/>
            <person name="Subramanian E."/>
            <person name="Araus A.J."/>
            <person name="Petzold A."/>
            <person name="Susuki M."/>
            <person name="Suzuki K.-i.T."/>
            <person name="Hayashi T."/>
            <person name="Toyoda A."/>
            <person name="Oliveira C."/>
            <person name="Osipova E."/>
            <person name="Leigh N.D."/>
            <person name="Simon A."/>
            <person name="Yun M.H."/>
        </authorList>
    </citation>
    <scope>NUCLEOTIDE SEQUENCE</scope>
    <source>
        <strain evidence="1">20211129_DDA</strain>
        <tissue evidence="1">Liver</tissue>
    </source>
</reference>
<proteinExistence type="predicted"/>
<comment type="caution">
    <text evidence="1">The sequence shown here is derived from an EMBL/GenBank/DDBJ whole genome shotgun (WGS) entry which is preliminary data.</text>
</comment>
<organism evidence="1 2">
    <name type="scientific">Pleurodeles waltl</name>
    <name type="common">Iberian ribbed newt</name>
    <dbReference type="NCBI Taxonomy" id="8319"/>
    <lineage>
        <taxon>Eukaryota</taxon>
        <taxon>Metazoa</taxon>
        <taxon>Chordata</taxon>
        <taxon>Craniata</taxon>
        <taxon>Vertebrata</taxon>
        <taxon>Euteleostomi</taxon>
        <taxon>Amphibia</taxon>
        <taxon>Batrachia</taxon>
        <taxon>Caudata</taxon>
        <taxon>Salamandroidea</taxon>
        <taxon>Salamandridae</taxon>
        <taxon>Pleurodelinae</taxon>
        <taxon>Pleurodeles</taxon>
    </lineage>
</organism>
<accession>A0AAV7VNT5</accession>
<gene>
    <name evidence="1" type="ORF">NDU88_006803</name>
</gene>
<evidence type="ECO:0000313" key="1">
    <source>
        <dbReference type="EMBL" id="KAJ1203008.1"/>
    </source>
</evidence>
<dbReference type="Proteomes" id="UP001066276">
    <property type="component" value="Chromosome 2_1"/>
</dbReference>
<name>A0AAV7VNT5_PLEWA</name>
<dbReference type="AlphaFoldDB" id="A0AAV7VNT5"/>
<sequence>MIQADTTQLSLTKSDGKIYSLSYQMHNMLERINKHAEHLDQGELQVSEVEDKQVSASWTHKQQKKTLLALQAKAEDWKVSPGKISTHCRSGGINQRWEHGDICEVTDY</sequence>
<keyword evidence="2" id="KW-1185">Reference proteome</keyword>
<evidence type="ECO:0000313" key="2">
    <source>
        <dbReference type="Proteomes" id="UP001066276"/>
    </source>
</evidence>